<dbReference type="PANTHER" id="PTHR46268:SF22">
    <property type="entry name" value="SENSOR PROTEIN KDPD-RELATED"/>
    <property type="match status" value="1"/>
</dbReference>
<dbReference type="EMBL" id="VOSC01000019">
    <property type="protein sequence ID" value="TXE11866.1"/>
    <property type="molecule type" value="Genomic_DNA"/>
</dbReference>
<keyword evidence="4" id="KW-1185">Reference proteome</keyword>
<dbReference type="InterPro" id="IPR006015">
    <property type="entry name" value="Universal_stress_UspA"/>
</dbReference>
<evidence type="ECO:0000313" key="3">
    <source>
        <dbReference type="EMBL" id="TXE11866.1"/>
    </source>
</evidence>
<dbReference type="PRINTS" id="PR01438">
    <property type="entry name" value="UNVRSLSTRESS"/>
</dbReference>
<protein>
    <submittedName>
        <fullName evidence="3">Universal stress protein</fullName>
    </submittedName>
</protein>
<dbReference type="SUPFAM" id="SSF52402">
    <property type="entry name" value="Adenine nucleotide alpha hydrolases-like"/>
    <property type="match status" value="1"/>
</dbReference>
<name>A0A5C7AT10_9FLAO</name>
<reference evidence="4" key="1">
    <citation type="submission" date="2019-08" db="EMBL/GenBank/DDBJ databases">
        <title>Seonamhaeicola sediminis sp. nov., isolated from marine sediment.</title>
        <authorList>
            <person name="Cao W.R."/>
        </authorList>
    </citation>
    <scope>NUCLEOTIDE SEQUENCE [LARGE SCALE GENOMIC DNA]</scope>
    <source>
        <strain evidence="4">Gy8</strain>
    </source>
</reference>
<comment type="caution">
    <text evidence="3">The sequence shown here is derived from an EMBL/GenBank/DDBJ whole genome shotgun (WGS) entry which is preliminary data.</text>
</comment>
<comment type="similarity">
    <text evidence="1">Belongs to the universal stress protein A family.</text>
</comment>
<proteinExistence type="inferred from homology"/>
<evidence type="ECO:0000256" key="1">
    <source>
        <dbReference type="ARBA" id="ARBA00008791"/>
    </source>
</evidence>
<dbReference type="InterPro" id="IPR006016">
    <property type="entry name" value="UspA"/>
</dbReference>
<dbReference type="RefSeq" id="WP_147133730.1">
    <property type="nucleotide sequence ID" value="NZ_VOSC01000019.1"/>
</dbReference>
<dbReference type="PANTHER" id="PTHR46268">
    <property type="entry name" value="STRESS RESPONSE PROTEIN NHAX"/>
    <property type="match status" value="1"/>
</dbReference>
<dbReference type="Pfam" id="PF00582">
    <property type="entry name" value="Usp"/>
    <property type="match status" value="1"/>
</dbReference>
<evidence type="ECO:0000313" key="4">
    <source>
        <dbReference type="Proteomes" id="UP000321790"/>
    </source>
</evidence>
<gene>
    <name evidence="3" type="ORF">FUA26_07320</name>
</gene>
<dbReference type="CDD" id="cd00293">
    <property type="entry name" value="USP-like"/>
    <property type="match status" value="1"/>
</dbReference>
<dbReference type="OrthoDB" id="9788959at2"/>
<dbReference type="Proteomes" id="UP000321790">
    <property type="component" value="Unassembled WGS sequence"/>
</dbReference>
<dbReference type="AlphaFoldDB" id="A0A5C7AT10"/>
<accession>A0A5C7AT10</accession>
<sequence>MKSILLPTDFSKNSINAINYATELFKDEVCNFYVLNVQKASSFISDDMMVVSSTTTVYSTIIKAAKKSISNIITNIVSTKKNEKHTFHAIVDYDNFIDSINQIIEKYHLNLIVMGTKGASGLQRFLFGSNTVRVMKQCTTPLLVIPQNCEFKAPKKVSFLTNHITLYNEDTLAALQDVILQYQSNLTVLHFTGNKNSKEYRHNQTFFNLYYKEATHKTLNDYESCLLTAIKQKKHYNGFDLLAIIKKNHSFLEYLLNNFTEEEIAYSCKFPLLIITKEEV</sequence>
<organism evidence="3 4">
    <name type="scientific">Seonamhaeicola algicola</name>
    <dbReference type="NCBI Taxonomy" id="1719036"/>
    <lineage>
        <taxon>Bacteria</taxon>
        <taxon>Pseudomonadati</taxon>
        <taxon>Bacteroidota</taxon>
        <taxon>Flavobacteriia</taxon>
        <taxon>Flavobacteriales</taxon>
        <taxon>Flavobacteriaceae</taxon>
    </lineage>
</organism>
<evidence type="ECO:0000259" key="2">
    <source>
        <dbReference type="Pfam" id="PF00582"/>
    </source>
</evidence>
<dbReference type="Gene3D" id="3.40.50.12370">
    <property type="match status" value="1"/>
</dbReference>
<feature type="domain" description="UspA" evidence="2">
    <location>
        <begin position="1"/>
        <end position="146"/>
    </location>
</feature>